<reference evidence="2" key="1">
    <citation type="journal article" date="2019" name="Int. J. Syst. Evol. Microbiol.">
        <title>The Global Catalogue of Microorganisms (GCM) 10K type strain sequencing project: providing services to taxonomists for standard genome sequencing and annotation.</title>
        <authorList>
            <consortium name="The Broad Institute Genomics Platform"/>
            <consortium name="The Broad Institute Genome Sequencing Center for Infectious Disease"/>
            <person name="Wu L."/>
            <person name="Ma J."/>
        </authorList>
    </citation>
    <scope>NUCLEOTIDE SEQUENCE [LARGE SCALE GENOMIC DNA]</scope>
    <source>
        <strain evidence="2">JCM 17338</strain>
    </source>
</reference>
<protein>
    <submittedName>
        <fullName evidence="1">Uncharacterized protein</fullName>
    </submittedName>
</protein>
<evidence type="ECO:0000313" key="1">
    <source>
        <dbReference type="EMBL" id="GAA3977587.1"/>
    </source>
</evidence>
<accession>A0ABP7Q6U2</accession>
<dbReference type="RefSeq" id="WP_316757845.1">
    <property type="nucleotide sequence ID" value="NZ_BAABAK010000016.1"/>
</dbReference>
<sequence length="67" mass="7385">MKTNRSLFEKRIDLKSCQINGGRLAEEVTQKESSTSTNSNGCTDTKYTTKSDKGGTIKTCTDFDCPN</sequence>
<organism evidence="1 2">
    <name type="scientific">Pedobacter ginsengiterrae</name>
    <dbReference type="NCBI Taxonomy" id="871696"/>
    <lineage>
        <taxon>Bacteria</taxon>
        <taxon>Pseudomonadati</taxon>
        <taxon>Bacteroidota</taxon>
        <taxon>Sphingobacteriia</taxon>
        <taxon>Sphingobacteriales</taxon>
        <taxon>Sphingobacteriaceae</taxon>
        <taxon>Pedobacter</taxon>
    </lineage>
</organism>
<comment type="caution">
    <text evidence="1">The sequence shown here is derived from an EMBL/GenBank/DDBJ whole genome shotgun (WGS) entry which is preliminary data.</text>
</comment>
<evidence type="ECO:0000313" key="2">
    <source>
        <dbReference type="Proteomes" id="UP001501081"/>
    </source>
</evidence>
<name>A0ABP7Q6U2_9SPHI</name>
<dbReference type="EMBL" id="BAABAK010000016">
    <property type="protein sequence ID" value="GAA3977587.1"/>
    <property type="molecule type" value="Genomic_DNA"/>
</dbReference>
<gene>
    <name evidence="1" type="ORF">GCM10022246_32350</name>
</gene>
<keyword evidence="2" id="KW-1185">Reference proteome</keyword>
<proteinExistence type="predicted"/>
<dbReference type="Proteomes" id="UP001501081">
    <property type="component" value="Unassembled WGS sequence"/>
</dbReference>